<feature type="modified residue" description="4-aspartylphosphate" evidence="6">
    <location>
        <position position="51"/>
    </location>
</feature>
<dbReference type="PROSITE" id="PS51755">
    <property type="entry name" value="OMPR_PHOB"/>
    <property type="match status" value="1"/>
</dbReference>
<keyword evidence="5" id="KW-0804">Transcription</keyword>
<proteinExistence type="predicted"/>
<dbReference type="SUPFAM" id="SSF46894">
    <property type="entry name" value="C-terminal effector domain of the bipartite response regulators"/>
    <property type="match status" value="1"/>
</dbReference>
<dbReference type="Pfam" id="PF00486">
    <property type="entry name" value="Trans_reg_C"/>
    <property type="match status" value="1"/>
</dbReference>
<evidence type="ECO:0000256" key="2">
    <source>
        <dbReference type="ARBA" id="ARBA00023012"/>
    </source>
</evidence>
<dbReference type="SMART" id="SM00448">
    <property type="entry name" value="REC"/>
    <property type="match status" value="1"/>
</dbReference>
<dbReference type="InterPro" id="IPR006291">
    <property type="entry name" value="CusR-like"/>
</dbReference>
<evidence type="ECO:0000256" key="7">
    <source>
        <dbReference type="PROSITE-ProRule" id="PRU01091"/>
    </source>
</evidence>
<keyword evidence="4 7" id="KW-0238">DNA-binding</keyword>
<organism evidence="10 11">
    <name type="scientific">Limnobacter humi</name>
    <dbReference type="NCBI Taxonomy" id="1778671"/>
    <lineage>
        <taxon>Bacteria</taxon>
        <taxon>Pseudomonadati</taxon>
        <taxon>Pseudomonadota</taxon>
        <taxon>Betaproteobacteria</taxon>
        <taxon>Burkholderiales</taxon>
        <taxon>Burkholderiaceae</taxon>
        <taxon>Limnobacter</taxon>
    </lineage>
</organism>
<dbReference type="PROSITE" id="PS50110">
    <property type="entry name" value="RESPONSE_REGULATORY"/>
    <property type="match status" value="1"/>
</dbReference>
<dbReference type="InterPro" id="IPR016032">
    <property type="entry name" value="Sig_transdc_resp-reg_C-effctor"/>
</dbReference>
<dbReference type="Gene3D" id="6.10.250.690">
    <property type="match status" value="1"/>
</dbReference>
<name>A0ABT1WGZ1_9BURK</name>
<dbReference type="Pfam" id="PF00072">
    <property type="entry name" value="Response_reg"/>
    <property type="match status" value="1"/>
</dbReference>
<evidence type="ECO:0000259" key="8">
    <source>
        <dbReference type="PROSITE" id="PS50110"/>
    </source>
</evidence>
<keyword evidence="11" id="KW-1185">Reference proteome</keyword>
<feature type="DNA-binding region" description="OmpR/PhoB-type" evidence="7">
    <location>
        <begin position="128"/>
        <end position="226"/>
    </location>
</feature>
<keyword evidence="1 6" id="KW-0597">Phosphoprotein</keyword>
<dbReference type="PANTHER" id="PTHR48111">
    <property type="entry name" value="REGULATOR OF RPOS"/>
    <property type="match status" value="1"/>
</dbReference>
<evidence type="ECO:0000256" key="5">
    <source>
        <dbReference type="ARBA" id="ARBA00023163"/>
    </source>
</evidence>
<evidence type="ECO:0000313" key="11">
    <source>
        <dbReference type="Proteomes" id="UP001204142"/>
    </source>
</evidence>
<evidence type="ECO:0000256" key="3">
    <source>
        <dbReference type="ARBA" id="ARBA00023015"/>
    </source>
</evidence>
<sequence length="233" mass="25801">MKILLIEDEKKLAAYLQKGLSAEGFVVDVAHSGVDGLHLATQGHYELMILDGMLPDLDGLGVLAALRQRSHIPVLMLTARAMVEDRVRGLQAGADDYLTKPFAFSELVARVHALARRAHGVATHASDVSHLSLADLDMDAVKRVAKRSGHDLRLTAKEFSLLWLLLRRQGEVLSRTELAELVWDMHFDSETNVVDVAVRRLRSKLDDPFDQALLHTVRGMGYVLEVRALGQPS</sequence>
<dbReference type="CDD" id="cd00383">
    <property type="entry name" value="trans_reg_C"/>
    <property type="match status" value="1"/>
</dbReference>
<evidence type="ECO:0000256" key="1">
    <source>
        <dbReference type="ARBA" id="ARBA00022553"/>
    </source>
</evidence>
<dbReference type="InterPro" id="IPR001867">
    <property type="entry name" value="OmpR/PhoB-type_DNA-bd"/>
</dbReference>
<feature type="domain" description="OmpR/PhoB-type" evidence="9">
    <location>
        <begin position="128"/>
        <end position="226"/>
    </location>
</feature>
<dbReference type="Gene3D" id="1.10.10.10">
    <property type="entry name" value="Winged helix-like DNA-binding domain superfamily/Winged helix DNA-binding domain"/>
    <property type="match status" value="1"/>
</dbReference>
<comment type="caution">
    <text evidence="10">The sequence shown here is derived from an EMBL/GenBank/DDBJ whole genome shotgun (WGS) entry which is preliminary data.</text>
</comment>
<keyword evidence="2" id="KW-0902">Two-component regulatory system</keyword>
<gene>
    <name evidence="10" type="ORF">NQT62_10135</name>
</gene>
<evidence type="ECO:0000256" key="6">
    <source>
        <dbReference type="PROSITE-ProRule" id="PRU00169"/>
    </source>
</evidence>
<dbReference type="Proteomes" id="UP001204142">
    <property type="component" value="Unassembled WGS sequence"/>
</dbReference>
<dbReference type="InterPro" id="IPR001789">
    <property type="entry name" value="Sig_transdc_resp-reg_receiver"/>
</dbReference>
<accession>A0ABT1WGZ1</accession>
<keyword evidence="3" id="KW-0805">Transcription regulation</keyword>
<evidence type="ECO:0000313" key="10">
    <source>
        <dbReference type="EMBL" id="MCQ8896790.1"/>
    </source>
</evidence>
<dbReference type="SMART" id="SM00862">
    <property type="entry name" value="Trans_reg_C"/>
    <property type="match status" value="1"/>
</dbReference>
<dbReference type="PANTHER" id="PTHR48111:SF76">
    <property type="entry name" value="TWO-COMPONENT RESPONSE REGULATOR"/>
    <property type="match status" value="1"/>
</dbReference>
<feature type="domain" description="Response regulatory" evidence="8">
    <location>
        <begin position="2"/>
        <end position="115"/>
    </location>
</feature>
<evidence type="ECO:0000256" key="4">
    <source>
        <dbReference type="ARBA" id="ARBA00023125"/>
    </source>
</evidence>
<protein>
    <submittedName>
        <fullName evidence="10">Heavy metal response regulator transcription factor</fullName>
    </submittedName>
</protein>
<dbReference type="EMBL" id="JANIGO010000003">
    <property type="protein sequence ID" value="MCQ8896790.1"/>
    <property type="molecule type" value="Genomic_DNA"/>
</dbReference>
<dbReference type="NCBIfam" id="TIGR01387">
    <property type="entry name" value="cztR_silR_copR"/>
    <property type="match status" value="1"/>
</dbReference>
<dbReference type="RefSeq" id="WP_256764583.1">
    <property type="nucleotide sequence ID" value="NZ_JANIGO010000003.1"/>
</dbReference>
<dbReference type="InterPro" id="IPR039420">
    <property type="entry name" value="WalR-like"/>
</dbReference>
<dbReference type="InterPro" id="IPR011006">
    <property type="entry name" value="CheY-like_superfamily"/>
</dbReference>
<evidence type="ECO:0000259" key="9">
    <source>
        <dbReference type="PROSITE" id="PS51755"/>
    </source>
</evidence>
<dbReference type="SUPFAM" id="SSF52172">
    <property type="entry name" value="CheY-like"/>
    <property type="match status" value="1"/>
</dbReference>
<dbReference type="Gene3D" id="3.40.50.2300">
    <property type="match status" value="1"/>
</dbReference>
<dbReference type="InterPro" id="IPR036388">
    <property type="entry name" value="WH-like_DNA-bd_sf"/>
</dbReference>
<dbReference type="CDD" id="cd19935">
    <property type="entry name" value="REC_OmpR_CusR-like"/>
    <property type="match status" value="1"/>
</dbReference>
<reference evidence="10 11" key="1">
    <citation type="submission" date="2022-07" db="EMBL/GenBank/DDBJ databases">
        <authorList>
            <person name="Xamxidin M."/>
            <person name="Wu M."/>
        </authorList>
    </citation>
    <scope>NUCLEOTIDE SEQUENCE [LARGE SCALE GENOMIC DNA]</scope>
    <source>
        <strain evidence="10 11">NBRC 111650</strain>
    </source>
</reference>